<proteinExistence type="predicted"/>
<protein>
    <submittedName>
        <fullName evidence="1">Uncharacterized protein</fullName>
    </submittedName>
</protein>
<sequence>MSLVVPHNRPPTIFEKTGCFSGFTALHEIEKVIRSSTKKVQNARLKGVLFVSILFSSVEVISII</sequence>
<evidence type="ECO:0000313" key="2">
    <source>
        <dbReference type="Proteomes" id="UP000319783"/>
    </source>
</evidence>
<dbReference type="AlphaFoldDB" id="A0A533Q891"/>
<organism evidence="1 2">
    <name type="scientific">Candidatus Jettenia ecosi</name>
    <dbReference type="NCBI Taxonomy" id="2494326"/>
    <lineage>
        <taxon>Bacteria</taxon>
        <taxon>Pseudomonadati</taxon>
        <taxon>Planctomycetota</taxon>
        <taxon>Candidatus Brocadiia</taxon>
        <taxon>Candidatus Brocadiales</taxon>
        <taxon>Candidatus Brocadiaceae</taxon>
        <taxon>Candidatus Jettenia</taxon>
    </lineage>
</organism>
<name>A0A533Q891_9BACT</name>
<comment type="caution">
    <text evidence="1">The sequence shown here is derived from an EMBL/GenBank/DDBJ whole genome shotgun (WGS) entry which is preliminary data.</text>
</comment>
<dbReference type="Proteomes" id="UP000319783">
    <property type="component" value="Unassembled WGS sequence"/>
</dbReference>
<accession>A0A533Q891</accession>
<dbReference type="EMBL" id="SULG01000105">
    <property type="protein sequence ID" value="TLD40389.1"/>
    <property type="molecule type" value="Genomic_DNA"/>
</dbReference>
<evidence type="ECO:0000313" key="1">
    <source>
        <dbReference type="EMBL" id="TLD40389.1"/>
    </source>
</evidence>
<gene>
    <name evidence="1" type="ORF">JETT_3349</name>
</gene>
<reference evidence="1 2" key="1">
    <citation type="submission" date="2019-04" db="EMBL/GenBank/DDBJ databases">
        <title>Genome of a novel bacterium Candidatus Jettenia ecosi reconstructed from metagenome of an anammox bioreactor.</title>
        <authorList>
            <person name="Mardanov A.V."/>
            <person name="Beletsky A.V."/>
            <person name="Ravin N.V."/>
            <person name="Botchkova E.A."/>
            <person name="Litti Y.V."/>
            <person name="Nozhevnikova A.N."/>
        </authorList>
    </citation>
    <scope>NUCLEOTIDE SEQUENCE [LARGE SCALE GENOMIC DNA]</scope>
    <source>
        <strain evidence="1">J2</strain>
    </source>
</reference>